<reference evidence="3 4" key="1">
    <citation type="submission" date="2018-12" db="EMBL/GenBank/DDBJ databases">
        <title>The Draft Genome Sequence of the Soil Bacterium Pedobacter tournemirensis R1.</title>
        <authorList>
            <person name="He J."/>
        </authorList>
    </citation>
    <scope>NUCLEOTIDE SEQUENCE [LARGE SCALE GENOMIC DNA]</scope>
    <source>
        <strain evidence="3 4">R1</strain>
    </source>
</reference>
<evidence type="ECO:0000313" key="4">
    <source>
        <dbReference type="Proteomes" id="UP000290848"/>
    </source>
</evidence>
<dbReference type="Proteomes" id="UP000322918">
    <property type="component" value="Unassembled WGS sequence"/>
</dbReference>
<dbReference type="OrthoDB" id="670789at2"/>
<keyword evidence="1" id="KW-1133">Transmembrane helix</keyword>
<keyword evidence="1" id="KW-0812">Transmembrane</keyword>
<keyword evidence="5" id="KW-1185">Reference proteome</keyword>
<evidence type="ECO:0000313" key="2">
    <source>
        <dbReference type="EMBL" id="KAA8481691.1"/>
    </source>
</evidence>
<name>A0A4Q0MFD9_9SPHI</name>
<feature type="transmembrane region" description="Helical" evidence="1">
    <location>
        <begin position="115"/>
        <end position="133"/>
    </location>
</feature>
<gene>
    <name evidence="3" type="ORF">EKH83_02990</name>
    <name evidence="2" type="ORF">F1649_14240</name>
</gene>
<evidence type="ECO:0000313" key="5">
    <source>
        <dbReference type="Proteomes" id="UP000322918"/>
    </source>
</evidence>
<reference evidence="2 5" key="2">
    <citation type="submission" date="2019-09" db="EMBL/GenBank/DDBJ databases">
        <title>Pararcticibacter amylolyticus gen. nov., sp. nov., isolated from a rottenly hemp rope, and reclassification of Pedobacter tournemirensis as Pararcticibacter tournemirensis comb. nov.</title>
        <authorList>
            <person name="Cai Y."/>
        </authorList>
    </citation>
    <scope>NUCLEOTIDE SEQUENCE [LARGE SCALE GENOMIC DNA]</scope>
    <source>
        <strain evidence="2 5">TF5-37.2-LB10</strain>
    </source>
</reference>
<dbReference type="RefSeq" id="WP_128767916.1">
    <property type="nucleotide sequence ID" value="NZ_RXOC01000002.1"/>
</dbReference>
<evidence type="ECO:0008006" key="6">
    <source>
        <dbReference type="Google" id="ProtNLM"/>
    </source>
</evidence>
<keyword evidence="1" id="KW-0472">Membrane</keyword>
<feature type="transmembrane region" description="Helical" evidence="1">
    <location>
        <begin position="7"/>
        <end position="30"/>
    </location>
</feature>
<accession>A0A4Q0MFD9</accession>
<proteinExistence type="predicted"/>
<feature type="transmembrane region" description="Helical" evidence="1">
    <location>
        <begin position="50"/>
        <end position="67"/>
    </location>
</feature>
<evidence type="ECO:0000313" key="3">
    <source>
        <dbReference type="EMBL" id="RXF71669.1"/>
    </source>
</evidence>
<dbReference type="Proteomes" id="UP000290848">
    <property type="component" value="Unassembled WGS sequence"/>
</dbReference>
<evidence type="ECO:0000256" key="1">
    <source>
        <dbReference type="SAM" id="Phobius"/>
    </source>
</evidence>
<comment type="caution">
    <text evidence="3">The sequence shown here is derived from an EMBL/GenBank/DDBJ whole genome shotgun (WGS) entry which is preliminary data.</text>
</comment>
<dbReference type="EMBL" id="VWNE01000022">
    <property type="protein sequence ID" value="KAA8481691.1"/>
    <property type="molecule type" value="Genomic_DNA"/>
</dbReference>
<protein>
    <recommendedName>
        <fullName evidence="6">DUF1761 domain-containing protein</fullName>
    </recommendedName>
</protein>
<dbReference type="EMBL" id="RXOC01000002">
    <property type="protein sequence ID" value="RXF71669.1"/>
    <property type="molecule type" value="Genomic_DNA"/>
</dbReference>
<organism evidence="3 4">
    <name type="scientific">Arcticibacter tournemirensis</name>
    <dbReference type="NCBI Taxonomy" id="699437"/>
    <lineage>
        <taxon>Bacteria</taxon>
        <taxon>Pseudomonadati</taxon>
        <taxon>Bacteroidota</taxon>
        <taxon>Sphingobacteriia</taxon>
        <taxon>Sphingobacteriales</taxon>
        <taxon>Sphingobacteriaceae</taxon>
        <taxon>Arcticibacter</taxon>
    </lineage>
</organism>
<feature type="transmembrane region" description="Helical" evidence="1">
    <location>
        <begin position="87"/>
        <end position="109"/>
    </location>
</feature>
<dbReference type="AlphaFoldDB" id="A0A4Q0MFD9"/>
<sequence length="135" mass="15342">MKKVLFSGLIAGVILFVISYGGLYLAIRFFPQLFIDYNNPLFNSDGSRDIMFYLHAFIISMALSWFWERFKGLFRGGFILRGLEFGIVYAIVALLPVMWITFSAMDITISMVSSWLFYGFVQAVVAGIVLARINP</sequence>